<dbReference type="PANTHER" id="PTHR21240:SF28">
    <property type="entry name" value="ISO-OROTATE DECARBOXYLASE (EUROFUNG)"/>
    <property type="match status" value="1"/>
</dbReference>
<dbReference type="CDD" id="cd01292">
    <property type="entry name" value="metallo-dependent_hydrolases"/>
    <property type="match status" value="1"/>
</dbReference>
<accession>A0ABX7R716</accession>
<dbReference type="EMBL" id="CP071517">
    <property type="protein sequence ID" value="QSX73854.1"/>
    <property type="molecule type" value="Genomic_DNA"/>
</dbReference>
<feature type="domain" description="Amidohydrolase-related" evidence="3">
    <location>
        <begin position="29"/>
        <end position="323"/>
    </location>
</feature>
<dbReference type="Proteomes" id="UP000663400">
    <property type="component" value="Chromosome"/>
</dbReference>
<dbReference type="SUPFAM" id="SSF51556">
    <property type="entry name" value="Metallo-dependent hydrolases"/>
    <property type="match status" value="1"/>
</dbReference>
<feature type="signal peptide" evidence="2">
    <location>
        <begin position="1"/>
        <end position="21"/>
    </location>
</feature>
<dbReference type="PANTHER" id="PTHR21240">
    <property type="entry name" value="2-AMINO-3-CARBOXYLMUCONATE-6-SEMIALDEHYDE DECARBOXYLASE"/>
    <property type="match status" value="1"/>
</dbReference>
<evidence type="ECO:0000256" key="2">
    <source>
        <dbReference type="SAM" id="SignalP"/>
    </source>
</evidence>
<name>A0ABX7R716_9GAMM</name>
<dbReference type="Gene3D" id="3.20.20.140">
    <property type="entry name" value="Metal-dependent hydrolases"/>
    <property type="match status" value="1"/>
</dbReference>
<evidence type="ECO:0000256" key="1">
    <source>
        <dbReference type="ARBA" id="ARBA00023239"/>
    </source>
</evidence>
<sequence length="335" mass="37133">MRRKLVLLFCLLSAHPLVASAFPHGGPVIDMHVHAFPLDLPPGTAACPGDHGVTSPPIDPKEPLDFAKFATCASPMLVPDSDDALRDGTIAALRQHGVRRAMTEGAPDRVADWRRIAPDLILPGVGFGKRQDLSIAELRRLHAAGQLAVLGEAYIQYRGLRPDDPRYEPYFALAEELDIPVGIHLGEGPPATARVPGHESYRASMGSPFLLEDVLRRHPKLRIYVMHYGSPLIDEMIAMMFTYPNLYVDVSCNNWGFPRAQFHDALKRMVDAGFGQRILFGTDQLYWPDAIGEAIRSIEQAPFLDNAQKRDILYNNAARFLRLSEQEIAADHATS</sequence>
<organism evidence="4 5">
    <name type="scientific">Lysobacter arenosi</name>
    <dbReference type="NCBI Taxonomy" id="2795387"/>
    <lineage>
        <taxon>Bacteria</taxon>
        <taxon>Pseudomonadati</taxon>
        <taxon>Pseudomonadota</taxon>
        <taxon>Gammaproteobacteria</taxon>
        <taxon>Lysobacterales</taxon>
        <taxon>Lysobacteraceae</taxon>
        <taxon>Lysobacter</taxon>
    </lineage>
</organism>
<evidence type="ECO:0000313" key="4">
    <source>
        <dbReference type="EMBL" id="QSX73854.1"/>
    </source>
</evidence>
<evidence type="ECO:0000313" key="5">
    <source>
        <dbReference type="Proteomes" id="UP000663400"/>
    </source>
</evidence>
<reference evidence="4 5" key="1">
    <citation type="submission" date="2021-02" db="EMBL/GenBank/DDBJ databases">
        <title>Lysobacter arenosi sp. nov., isolated from soil of gangwondo yeongwol, south Korea.</title>
        <authorList>
            <person name="Kim K.R."/>
            <person name="Kim K.H."/>
            <person name="Jeon C.O."/>
        </authorList>
    </citation>
    <scope>NUCLEOTIDE SEQUENCE [LARGE SCALE GENOMIC DNA]</scope>
    <source>
        <strain evidence="4 5">R7</strain>
    </source>
</reference>
<gene>
    <name evidence="4" type="ORF">HIV01_011490</name>
</gene>
<keyword evidence="5" id="KW-1185">Reference proteome</keyword>
<dbReference type="InterPro" id="IPR006680">
    <property type="entry name" value="Amidohydro-rel"/>
</dbReference>
<dbReference type="InterPro" id="IPR032466">
    <property type="entry name" value="Metal_Hydrolase"/>
</dbReference>
<keyword evidence="1" id="KW-0456">Lyase</keyword>
<dbReference type="RefSeq" id="WP_200607231.1">
    <property type="nucleotide sequence ID" value="NZ_CP071517.1"/>
</dbReference>
<keyword evidence="2" id="KW-0732">Signal</keyword>
<proteinExistence type="predicted"/>
<protein>
    <submittedName>
        <fullName evidence="4">Amidohydrolase family protein</fullName>
    </submittedName>
</protein>
<dbReference type="Pfam" id="PF04909">
    <property type="entry name" value="Amidohydro_2"/>
    <property type="match status" value="1"/>
</dbReference>
<feature type="chain" id="PRO_5046091382" evidence="2">
    <location>
        <begin position="22"/>
        <end position="335"/>
    </location>
</feature>
<evidence type="ECO:0000259" key="3">
    <source>
        <dbReference type="Pfam" id="PF04909"/>
    </source>
</evidence>
<dbReference type="InterPro" id="IPR032465">
    <property type="entry name" value="ACMSD"/>
</dbReference>